<dbReference type="AlphaFoldDB" id="A0A855ML65"/>
<dbReference type="SUPFAM" id="SSF142433">
    <property type="entry name" value="CinA-like"/>
    <property type="match status" value="1"/>
</dbReference>
<dbReference type="PANTHER" id="PTHR13939:SF0">
    <property type="entry name" value="NMN AMIDOHYDROLASE-LIKE PROTEIN YFAY"/>
    <property type="match status" value="1"/>
</dbReference>
<dbReference type="InterPro" id="IPR001453">
    <property type="entry name" value="MoaB/Mog_dom"/>
</dbReference>
<dbReference type="Proteomes" id="UP000237502">
    <property type="component" value="Unassembled WGS sequence"/>
</dbReference>
<dbReference type="Pfam" id="PF00994">
    <property type="entry name" value="MoCF_biosynth"/>
    <property type="match status" value="1"/>
</dbReference>
<dbReference type="EMBL" id="JAHC01000027">
    <property type="protein sequence ID" value="POZ88244.1"/>
    <property type="molecule type" value="Genomic_DNA"/>
</dbReference>
<dbReference type="InterPro" id="IPR036653">
    <property type="entry name" value="CinA-like_C"/>
</dbReference>
<dbReference type="InterPro" id="IPR008135">
    <property type="entry name" value="Competence-induced_CinA"/>
</dbReference>
<comment type="similarity">
    <text evidence="1">Belongs to the CinA family.</text>
</comment>
<dbReference type="HAMAP" id="MF_00226_B">
    <property type="entry name" value="CinA_B"/>
    <property type="match status" value="1"/>
</dbReference>
<dbReference type="PIRSF" id="PIRSF006728">
    <property type="entry name" value="CinA"/>
    <property type="match status" value="1"/>
</dbReference>
<dbReference type="Gene3D" id="3.90.950.20">
    <property type="entry name" value="CinA-like"/>
    <property type="match status" value="1"/>
</dbReference>
<reference evidence="3 4" key="1">
    <citation type="submission" date="2014-01" db="EMBL/GenBank/DDBJ databases">
        <title>Comparative genomics of Petrotoga.</title>
        <authorList>
            <person name="Chow K."/>
            <person name="Charchuk R."/>
            <person name="Nesbo C.L."/>
        </authorList>
    </citation>
    <scope>NUCLEOTIDE SEQUENCE [LARGE SCALE GENOMIC DNA]</scope>
    <source>
        <strain evidence="3 4">DSM 13575</strain>
    </source>
</reference>
<dbReference type="Pfam" id="PF02464">
    <property type="entry name" value="CinA"/>
    <property type="match status" value="1"/>
</dbReference>
<evidence type="ECO:0000313" key="3">
    <source>
        <dbReference type="EMBL" id="POZ88244.1"/>
    </source>
</evidence>
<evidence type="ECO:0000256" key="1">
    <source>
        <dbReference type="HAMAP-Rule" id="MF_00226"/>
    </source>
</evidence>
<dbReference type="InterPro" id="IPR050101">
    <property type="entry name" value="CinA"/>
</dbReference>
<name>A0A855ML65_9BACT</name>
<dbReference type="SUPFAM" id="SSF53218">
    <property type="entry name" value="Molybdenum cofactor biosynthesis proteins"/>
    <property type="match status" value="1"/>
</dbReference>
<dbReference type="InterPro" id="IPR036425">
    <property type="entry name" value="MoaB/Mog-like_dom_sf"/>
</dbReference>
<accession>A0A855ML65</accession>
<dbReference type="InterPro" id="IPR008136">
    <property type="entry name" value="CinA_C"/>
</dbReference>
<comment type="caution">
    <text evidence="3">The sequence shown here is derived from an EMBL/GenBank/DDBJ whole genome shotgun (WGS) entry which is preliminary data.</text>
</comment>
<dbReference type="SMART" id="SM00852">
    <property type="entry name" value="MoCF_biosynth"/>
    <property type="match status" value="1"/>
</dbReference>
<dbReference type="CDD" id="cd00885">
    <property type="entry name" value="cinA"/>
    <property type="match status" value="1"/>
</dbReference>
<dbReference type="NCBIfam" id="TIGR00200">
    <property type="entry name" value="cinA_nterm"/>
    <property type="match status" value="1"/>
</dbReference>
<organism evidence="3 4">
    <name type="scientific">Petrotoga sibirica DSM 13575</name>
    <dbReference type="NCBI Taxonomy" id="1122956"/>
    <lineage>
        <taxon>Bacteria</taxon>
        <taxon>Thermotogati</taxon>
        <taxon>Thermotogota</taxon>
        <taxon>Thermotogae</taxon>
        <taxon>Petrotogales</taxon>
        <taxon>Petrotogaceae</taxon>
        <taxon>Petrotoga</taxon>
    </lineage>
</organism>
<feature type="domain" description="MoaB/Mog" evidence="2">
    <location>
        <begin position="9"/>
        <end position="175"/>
    </location>
</feature>
<evidence type="ECO:0000259" key="2">
    <source>
        <dbReference type="SMART" id="SM00852"/>
    </source>
</evidence>
<sequence length="408" mass="45832">MGVTLLKSCIIATGNELTEGIILDKNSKYLAEKLKYIGYDTLKITNVKDDLPLIKLSIREALEMCDTIFITGGLGPTQDDLTVQAVSEFCNIDIVLNEDLFEKIKQYYYNKTGKYLSILKKQSYVLKNAEILQNPLGSAPGQKVQVNGKTIYLLPGPYNEMKSIFDSYIYNELKSDVKNDDIEYSFYFYGLTEAELMQEVSVILKNCDYSTKIEEYVGPSLRIRMQKNDDFEPILEKILSQFSKYFIGFKSLEISLFNALTEASKTLSFAESCTGGMLSDTLVSIPGASNVFKGSVVTYSNDSKVKLLDVKKETIEKFGAVSEETVKEMAYGLKKIMQSDICVAVSGIAGPSSGSEQKSVGTIWFGFLTNENFVALKEVFSGDRNEIRKRATYFAFWNIFNLVRNQKP</sequence>
<proteinExistence type="inferred from homology"/>
<protein>
    <recommendedName>
        <fullName evidence="1">CinA-like protein</fullName>
    </recommendedName>
</protein>
<dbReference type="NCBIfam" id="TIGR00177">
    <property type="entry name" value="molyb_syn"/>
    <property type="match status" value="1"/>
</dbReference>
<dbReference type="Gene3D" id="3.40.980.10">
    <property type="entry name" value="MoaB/Mog-like domain"/>
    <property type="match status" value="1"/>
</dbReference>
<dbReference type="NCBIfam" id="TIGR00199">
    <property type="entry name" value="PncC_domain"/>
    <property type="match status" value="1"/>
</dbReference>
<dbReference type="PANTHER" id="PTHR13939">
    <property type="entry name" value="NICOTINAMIDE-NUCLEOTIDE AMIDOHYDROLASE PNCC"/>
    <property type="match status" value="1"/>
</dbReference>
<evidence type="ECO:0000313" key="4">
    <source>
        <dbReference type="Proteomes" id="UP000237502"/>
    </source>
</evidence>
<gene>
    <name evidence="3" type="ORF">AA80_06900</name>
</gene>